<keyword evidence="1" id="KW-1133">Transmembrane helix</keyword>
<protein>
    <submittedName>
        <fullName evidence="2">Type II secretion system protein</fullName>
    </submittedName>
</protein>
<dbReference type="NCBIfam" id="TIGR02532">
    <property type="entry name" value="IV_pilin_GFxxxE"/>
    <property type="match status" value="1"/>
</dbReference>
<reference evidence="2 3" key="1">
    <citation type="submission" date="2023-06" db="EMBL/GenBank/DDBJ databases">
        <title>Antibody response to the Sneathia vaginalis cytopathogenic toxin A during pregnancy.</title>
        <authorList>
            <person name="Mccoy Z.T."/>
            <person name="Serrano M.G."/>
            <person name="Spaine K."/>
            <person name="Edwards D.J."/>
            <person name="Buck G.A."/>
            <person name="Jefferson K."/>
        </authorList>
    </citation>
    <scope>NUCLEOTIDE SEQUENCE [LARGE SCALE GENOMIC DNA]</scope>
    <source>
        <strain evidence="2 3">CCUG 42621</strain>
    </source>
</reference>
<keyword evidence="1" id="KW-0472">Membrane</keyword>
<accession>A0ABT7HHD3</accession>
<keyword evidence="1" id="KW-0812">Transmembrane</keyword>
<evidence type="ECO:0000313" key="2">
    <source>
        <dbReference type="EMBL" id="MDK9579922.1"/>
    </source>
</evidence>
<dbReference type="Proteomes" id="UP001225134">
    <property type="component" value="Unassembled WGS sequence"/>
</dbReference>
<evidence type="ECO:0000256" key="1">
    <source>
        <dbReference type="SAM" id="Phobius"/>
    </source>
</evidence>
<evidence type="ECO:0000313" key="3">
    <source>
        <dbReference type="Proteomes" id="UP001225134"/>
    </source>
</evidence>
<name>A0ABT7HHD3_9FUSO</name>
<dbReference type="InterPro" id="IPR012902">
    <property type="entry name" value="N_methyl_site"/>
</dbReference>
<comment type="caution">
    <text evidence="2">The sequence shown here is derived from an EMBL/GenBank/DDBJ whole genome shotgun (WGS) entry which is preliminary data.</text>
</comment>
<dbReference type="Gene3D" id="3.30.700.10">
    <property type="entry name" value="Glycoprotein, Type 4 Pilin"/>
    <property type="match status" value="1"/>
</dbReference>
<dbReference type="EMBL" id="JASSPP010000001">
    <property type="protein sequence ID" value="MDK9579922.1"/>
    <property type="molecule type" value="Genomic_DNA"/>
</dbReference>
<keyword evidence="3" id="KW-1185">Reference proteome</keyword>
<feature type="transmembrane region" description="Helical" evidence="1">
    <location>
        <begin position="6"/>
        <end position="28"/>
    </location>
</feature>
<sequence length="146" mass="17166">MKKNYGFTLVELIIVISLISLTSFFIITNYNRSINRARSYNIKNKIINTMNYLQKKSNVDEKMYEIVFNLDNNKIEYIGNTLKLDDRFIYETNNVEHNFTRKVTKKGNLDRGFTIIIKDKKSKKIYDRLSYNTTNGLNIAVLSNES</sequence>
<dbReference type="InterPro" id="IPR045584">
    <property type="entry name" value="Pilin-like"/>
</dbReference>
<dbReference type="Pfam" id="PF07963">
    <property type="entry name" value="N_methyl"/>
    <property type="match status" value="1"/>
</dbReference>
<proteinExistence type="predicted"/>
<organism evidence="2 3">
    <name type="scientific">Sneathia sanguinegens</name>
    <dbReference type="NCBI Taxonomy" id="40543"/>
    <lineage>
        <taxon>Bacteria</taxon>
        <taxon>Fusobacteriati</taxon>
        <taxon>Fusobacteriota</taxon>
        <taxon>Fusobacteriia</taxon>
        <taxon>Fusobacteriales</taxon>
        <taxon>Leptotrichiaceae</taxon>
        <taxon>Sneathia</taxon>
    </lineage>
</organism>
<gene>
    <name evidence="2" type="ORF">QQA45_00030</name>
</gene>
<dbReference type="SUPFAM" id="SSF54523">
    <property type="entry name" value="Pili subunits"/>
    <property type="match status" value="1"/>
</dbReference>
<dbReference type="RefSeq" id="WP_277285308.1">
    <property type="nucleotide sequence ID" value="NZ_CAMPUK010000014.1"/>
</dbReference>